<accession>A0A3S4K254</accession>
<dbReference type="PROSITE" id="PS51459">
    <property type="entry name" value="FIDO"/>
    <property type="match status" value="1"/>
</dbReference>
<dbReference type="Proteomes" id="UP000271797">
    <property type="component" value="Chromosome"/>
</dbReference>
<feature type="active site" evidence="1">
    <location>
        <position position="28"/>
    </location>
</feature>
<dbReference type="InterPro" id="IPR040198">
    <property type="entry name" value="Fido_containing"/>
</dbReference>
<dbReference type="InterPro" id="IPR003812">
    <property type="entry name" value="Fido"/>
</dbReference>
<evidence type="ECO:0000259" key="3">
    <source>
        <dbReference type="PROSITE" id="PS51459"/>
    </source>
</evidence>
<dbReference type="GO" id="GO:0005524">
    <property type="term" value="F:ATP binding"/>
    <property type="evidence" value="ECO:0007669"/>
    <property type="project" value="UniProtKB-KW"/>
</dbReference>
<sequence length="195" mass="22234">MPVVNSHEGYIHPLIRACILHFMLAHEHPFRDGNGRTSRALFYWYMLKSGYDVFKYISISRLLHAAPVKYAASCQYTESDGMDLTYFLDYQAGVIKRALQNWQQHIDEIMQRSAKFDSVLFSSGVLKRLNPRQVTLLNVMLANPGKEYTVAEISASLGVSDNTARADLRTIVKEGFAQEKKINDQQAVYVAHYPL</sequence>
<feature type="domain" description="Fido" evidence="3">
    <location>
        <begin position="1"/>
        <end position="93"/>
    </location>
</feature>
<dbReference type="AlphaFoldDB" id="A0A3S4K254"/>
<dbReference type="SUPFAM" id="SSF140931">
    <property type="entry name" value="Fic-like"/>
    <property type="match status" value="1"/>
</dbReference>
<evidence type="ECO:0000256" key="1">
    <source>
        <dbReference type="PIRSR" id="PIRSR640198-1"/>
    </source>
</evidence>
<proteinExistence type="predicted"/>
<name>A0A3S4K254_ECOLX</name>
<dbReference type="PANTHER" id="PTHR13504">
    <property type="entry name" value="FIDO DOMAIN-CONTAINING PROTEIN DDB_G0283145"/>
    <property type="match status" value="1"/>
</dbReference>
<dbReference type="PANTHER" id="PTHR13504:SF38">
    <property type="entry name" value="FIDO DOMAIN-CONTAINING PROTEIN"/>
    <property type="match status" value="1"/>
</dbReference>
<keyword evidence="2" id="KW-0067">ATP-binding</keyword>
<feature type="binding site" evidence="2">
    <location>
        <begin position="32"/>
        <end position="39"/>
    </location>
    <ligand>
        <name>ATP</name>
        <dbReference type="ChEBI" id="CHEBI:30616"/>
    </ligand>
</feature>
<reference evidence="4 5" key="1">
    <citation type="submission" date="2018-12" db="EMBL/GenBank/DDBJ databases">
        <authorList>
            <consortium name="Pathogen Informatics"/>
        </authorList>
    </citation>
    <scope>NUCLEOTIDE SEQUENCE [LARGE SCALE GENOMIC DNA]</scope>
    <source>
        <strain evidence="4 5">NCTC9044</strain>
    </source>
</reference>
<organism evidence="4 5">
    <name type="scientific">Escherichia coli</name>
    <dbReference type="NCBI Taxonomy" id="562"/>
    <lineage>
        <taxon>Bacteria</taxon>
        <taxon>Pseudomonadati</taxon>
        <taxon>Pseudomonadota</taxon>
        <taxon>Gammaproteobacteria</taxon>
        <taxon>Enterobacterales</taxon>
        <taxon>Enterobacteriaceae</taxon>
        <taxon>Escherichia</taxon>
    </lineage>
</organism>
<dbReference type="EMBL" id="LR134238">
    <property type="protein sequence ID" value="VED09308.1"/>
    <property type="molecule type" value="Genomic_DNA"/>
</dbReference>
<dbReference type="InterPro" id="IPR036597">
    <property type="entry name" value="Fido-like_dom_sf"/>
</dbReference>
<dbReference type="Gene3D" id="1.10.3290.10">
    <property type="entry name" value="Fido-like domain"/>
    <property type="match status" value="1"/>
</dbReference>
<dbReference type="Pfam" id="PF02661">
    <property type="entry name" value="Fic"/>
    <property type="match status" value="1"/>
</dbReference>
<keyword evidence="2" id="KW-0547">Nucleotide-binding</keyword>
<gene>
    <name evidence="4" type="ORF">NCTC9044_01774</name>
</gene>
<evidence type="ECO:0000313" key="5">
    <source>
        <dbReference type="Proteomes" id="UP000271797"/>
    </source>
</evidence>
<protein>
    <submittedName>
        <fullName evidence="4">Fic family protein</fullName>
    </submittedName>
</protein>
<evidence type="ECO:0000313" key="4">
    <source>
        <dbReference type="EMBL" id="VED09308.1"/>
    </source>
</evidence>
<evidence type="ECO:0000256" key="2">
    <source>
        <dbReference type="PIRSR" id="PIRSR640198-2"/>
    </source>
</evidence>